<feature type="domain" description="YknX-like C-terminal permuted SH3-like" evidence="5">
    <location>
        <begin position="268"/>
        <end position="335"/>
    </location>
</feature>
<feature type="domain" description="CzcB-like barrel-sandwich hybrid" evidence="4">
    <location>
        <begin position="56"/>
        <end position="183"/>
    </location>
</feature>
<reference evidence="6 7" key="1">
    <citation type="submission" date="2021-08" db="EMBL/GenBank/DDBJ databases">
        <title>Lysobacter sp. strain CJ11 Genome sequencing and assembly.</title>
        <authorList>
            <person name="Kim I."/>
        </authorList>
    </citation>
    <scope>NUCLEOTIDE SEQUENCE [LARGE SCALE GENOMIC DNA]</scope>
    <source>
        <strain evidence="6 7">CJ11</strain>
    </source>
</reference>
<dbReference type="Proteomes" id="UP000824755">
    <property type="component" value="Chromosome"/>
</dbReference>
<dbReference type="Pfam" id="PF25954">
    <property type="entry name" value="Beta-barrel_RND_2"/>
    <property type="match status" value="1"/>
</dbReference>
<dbReference type="Gene3D" id="2.40.50.100">
    <property type="match status" value="1"/>
</dbReference>
<comment type="similarity">
    <text evidence="1">Belongs to the membrane fusion protein (MFP) (TC 8.A.1) family.</text>
</comment>
<dbReference type="EMBL" id="CP080544">
    <property type="protein sequence ID" value="QYR53938.1"/>
    <property type="molecule type" value="Genomic_DNA"/>
</dbReference>
<sequence>MAGCKKGGPGGAAQGPGMGKDGKPQETIVSVEVARVATRPMSASFSGTAALEARNEAQVVAKTSGIAQRVMVEEGQHVGAGQVLVQLEDAQQKLRVQQTSAQVMKLERSYARAQQLATQKMVSANDVDQLRFDLQNARAALNIAKLDLSYTRVVAPISGIVASRSIKTGNLVQISNPIFRIVDTNRLEATLNVPERNVDVIRAGLPVQLSLDAVPGQVFEGSVARVSPVVDSGSGTFRVVTAFNGAGVLQPGMFGRINIVFDQKASAMAIPRAALLEDEGEAAVFTVRNGKAARVSVKTGYSEGEWIEIVSGLNLNDPVVTAGKAALRDGVKVQVINEGKPVAPAPAAAAAKTK</sequence>
<dbReference type="Gene3D" id="2.40.420.20">
    <property type="match status" value="1"/>
</dbReference>
<feature type="domain" description="CusB-like beta-barrel" evidence="3">
    <location>
        <begin position="191"/>
        <end position="259"/>
    </location>
</feature>
<dbReference type="Gene3D" id="2.40.30.170">
    <property type="match status" value="1"/>
</dbReference>
<protein>
    <submittedName>
        <fullName evidence="6">Efflux RND transporter periplasmic adaptor subunit</fullName>
    </submittedName>
</protein>
<feature type="region of interest" description="Disordered" evidence="2">
    <location>
        <begin position="1"/>
        <end position="24"/>
    </location>
</feature>
<feature type="compositionally biased region" description="Gly residues" evidence="2">
    <location>
        <begin position="1"/>
        <end position="19"/>
    </location>
</feature>
<gene>
    <name evidence="6" type="ORF">H8L67_04655</name>
</gene>
<evidence type="ECO:0000259" key="3">
    <source>
        <dbReference type="Pfam" id="PF25954"/>
    </source>
</evidence>
<dbReference type="InterPro" id="IPR058637">
    <property type="entry name" value="YknX-like_C"/>
</dbReference>
<dbReference type="SUPFAM" id="SSF111369">
    <property type="entry name" value="HlyD-like secretion proteins"/>
    <property type="match status" value="1"/>
</dbReference>
<accession>A0ABX8WSX8</accession>
<keyword evidence="7" id="KW-1185">Reference proteome</keyword>
<dbReference type="Pfam" id="PF25973">
    <property type="entry name" value="BSH_CzcB"/>
    <property type="match status" value="1"/>
</dbReference>
<evidence type="ECO:0000256" key="1">
    <source>
        <dbReference type="ARBA" id="ARBA00009477"/>
    </source>
</evidence>
<evidence type="ECO:0000256" key="2">
    <source>
        <dbReference type="SAM" id="MobiDB-lite"/>
    </source>
</evidence>
<dbReference type="InterPro" id="IPR058792">
    <property type="entry name" value="Beta-barrel_RND_2"/>
</dbReference>
<dbReference type="PANTHER" id="PTHR30469">
    <property type="entry name" value="MULTIDRUG RESISTANCE PROTEIN MDTA"/>
    <property type="match status" value="1"/>
</dbReference>
<dbReference type="InterPro" id="IPR058647">
    <property type="entry name" value="BSH_CzcB-like"/>
</dbReference>
<dbReference type="NCBIfam" id="TIGR01730">
    <property type="entry name" value="RND_mfp"/>
    <property type="match status" value="1"/>
</dbReference>
<evidence type="ECO:0000313" key="7">
    <source>
        <dbReference type="Proteomes" id="UP000824755"/>
    </source>
</evidence>
<evidence type="ECO:0000313" key="6">
    <source>
        <dbReference type="EMBL" id="QYR53938.1"/>
    </source>
</evidence>
<name>A0ABX8WSX8_9GAMM</name>
<evidence type="ECO:0000259" key="5">
    <source>
        <dbReference type="Pfam" id="PF25989"/>
    </source>
</evidence>
<proteinExistence type="inferred from homology"/>
<dbReference type="PANTHER" id="PTHR30469:SF38">
    <property type="entry name" value="HLYD FAMILY SECRETION PROTEIN"/>
    <property type="match status" value="1"/>
</dbReference>
<dbReference type="Pfam" id="PF25989">
    <property type="entry name" value="YknX_C"/>
    <property type="match status" value="1"/>
</dbReference>
<organism evidence="6 7">
    <name type="scientific">Lysobacter soyae</name>
    <dbReference type="NCBI Taxonomy" id="2764185"/>
    <lineage>
        <taxon>Bacteria</taxon>
        <taxon>Pseudomonadati</taxon>
        <taxon>Pseudomonadota</taxon>
        <taxon>Gammaproteobacteria</taxon>
        <taxon>Lysobacterales</taxon>
        <taxon>Lysobacteraceae</taxon>
        <taxon>Lysobacter</taxon>
    </lineage>
</organism>
<evidence type="ECO:0000259" key="4">
    <source>
        <dbReference type="Pfam" id="PF25973"/>
    </source>
</evidence>
<dbReference type="InterPro" id="IPR006143">
    <property type="entry name" value="RND_pump_MFP"/>
</dbReference>
<dbReference type="Gene3D" id="1.10.287.470">
    <property type="entry name" value="Helix hairpin bin"/>
    <property type="match status" value="1"/>
</dbReference>